<comment type="caution">
    <text evidence="2">The sequence shown here is derived from an EMBL/GenBank/DDBJ whole genome shotgun (WGS) entry which is preliminary data.</text>
</comment>
<dbReference type="AlphaFoldDB" id="A0AA86PSN8"/>
<reference evidence="3 4" key="2">
    <citation type="submission" date="2024-07" db="EMBL/GenBank/DDBJ databases">
        <authorList>
            <person name="Akdeniz Z."/>
        </authorList>
    </citation>
    <scope>NUCLEOTIDE SEQUENCE [LARGE SCALE GENOMIC DNA]</scope>
</reference>
<dbReference type="InterPro" id="IPR032675">
    <property type="entry name" value="LRR_dom_sf"/>
</dbReference>
<protein>
    <submittedName>
        <fullName evidence="2">Leucine-rich repeat domain-containing protein</fullName>
    </submittedName>
    <submittedName>
        <fullName evidence="3">Leucine-rich_repeat domain-containing protein</fullName>
    </submittedName>
</protein>
<gene>
    <name evidence="2" type="ORF">HINF_LOCUS32691</name>
    <name evidence="3" type="ORF">HINF_LOCUS60866</name>
</gene>
<evidence type="ECO:0000313" key="2">
    <source>
        <dbReference type="EMBL" id="CAI9945046.1"/>
    </source>
</evidence>
<name>A0AA86PSN8_9EUKA</name>
<evidence type="ECO:0000313" key="4">
    <source>
        <dbReference type="Proteomes" id="UP001642409"/>
    </source>
</evidence>
<proteinExistence type="predicted"/>
<feature type="region of interest" description="Disordered" evidence="1">
    <location>
        <begin position="1"/>
        <end position="25"/>
    </location>
</feature>
<evidence type="ECO:0000256" key="1">
    <source>
        <dbReference type="SAM" id="MobiDB-lite"/>
    </source>
</evidence>
<dbReference type="EMBL" id="CATOUU010000737">
    <property type="protein sequence ID" value="CAI9945046.1"/>
    <property type="molecule type" value="Genomic_DNA"/>
</dbReference>
<organism evidence="2">
    <name type="scientific">Hexamita inflata</name>
    <dbReference type="NCBI Taxonomy" id="28002"/>
    <lineage>
        <taxon>Eukaryota</taxon>
        <taxon>Metamonada</taxon>
        <taxon>Diplomonadida</taxon>
        <taxon>Hexamitidae</taxon>
        <taxon>Hexamitinae</taxon>
        <taxon>Hexamita</taxon>
    </lineage>
</organism>
<dbReference type="EMBL" id="CAXDID020000360">
    <property type="protein sequence ID" value="CAL6082074.1"/>
    <property type="molecule type" value="Genomic_DNA"/>
</dbReference>
<sequence>MLDSNKQPCGENKNNDTSNHSKEPQMLSEFDKTTIKMYQSQIKDETLVINFDSKLTSLDFVKYLQINKLTLTSCKNIIPKLYSQTLKSLQIMNCGIQSLKDFQIENLYTLVIYNISNILESKELFQEILRFQKLTNLALYQWITDFSPLSQMTRLTTLRLNNCELRSTEVLRSLDNLVELHMFDNKNIDITSLQYLTNLMVLNLESCNLISLDAIRPLTKLIYFNISSNLVVYLQPIMDLKQISGLCAINNKIIDSESIKQHQYCQYFDLRNQKQPTTELLKTASTLRSINTPISFLKLMLKQYINLKSKKLKITEYLQKYSQSITQIEFLLQQINMIECCQ</sequence>
<dbReference type="SUPFAM" id="SSF52058">
    <property type="entry name" value="L domain-like"/>
    <property type="match status" value="1"/>
</dbReference>
<accession>A0AA86PSN8</accession>
<dbReference type="Proteomes" id="UP001642409">
    <property type="component" value="Unassembled WGS sequence"/>
</dbReference>
<reference evidence="2" key="1">
    <citation type="submission" date="2023-06" db="EMBL/GenBank/DDBJ databases">
        <authorList>
            <person name="Kurt Z."/>
        </authorList>
    </citation>
    <scope>NUCLEOTIDE SEQUENCE</scope>
</reference>
<evidence type="ECO:0000313" key="3">
    <source>
        <dbReference type="EMBL" id="CAL6082074.1"/>
    </source>
</evidence>
<keyword evidence="4" id="KW-1185">Reference proteome</keyword>
<dbReference type="Gene3D" id="3.80.10.10">
    <property type="entry name" value="Ribonuclease Inhibitor"/>
    <property type="match status" value="1"/>
</dbReference>